<evidence type="ECO:0000256" key="3">
    <source>
        <dbReference type="ARBA" id="ARBA00022528"/>
    </source>
</evidence>
<dbReference type="Gene3D" id="1.10.3460.10">
    <property type="entry name" value="Chlorophyll a/b binding protein domain"/>
    <property type="match status" value="1"/>
</dbReference>
<feature type="binding site" evidence="12">
    <location>
        <position position="94"/>
    </location>
    <ligand>
        <name>chlorophyll a</name>
        <dbReference type="ChEBI" id="CHEBI:58416"/>
        <label>1</label>
    </ligand>
</feature>
<comment type="subcellular location">
    <subcellularLocation>
        <location evidence="1">Plastid</location>
        <location evidence="1">Chloroplast thylakoid membrane</location>
        <topology evidence="1">Multi-pass membrane protein</topology>
    </subcellularLocation>
</comment>
<keyword evidence="11 13" id="KW-0604">Photosystem II</keyword>
<evidence type="ECO:0000256" key="6">
    <source>
        <dbReference type="ARBA" id="ARBA00022692"/>
    </source>
</evidence>
<evidence type="ECO:0000256" key="7">
    <source>
        <dbReference type="ARBA" id="ARBA00022989"/>
    </source>
</evidence>
<evidence type="ECO:0000313" key="14">
    <source>
        <dbReference type="EMBL" id="KAK2967729.1"/>
    </source>
</evidence>
<dbReference type="GO" id="GO:0009535">
    <property type="term" value="C:chloroplast thylakoid membrane"/>
    <property type="evidence" value="ECO:0007669"/>
    <property type="project" value="UniProtKB-SubCell"/>
</dbReference>
<dbReference type="SUPFAM" id="SSF103511">
    <property type="entry name" value="Chlorophyll a-b binding protein"/>
    <property type="match status" value="1"/>
</dbReference>
<evidence type="ECO:0000256" key="4">
    <source>
        <dbReference type="ARBA" id="ARBA00022531"/>
    </source>
</evidence>
<comment type="function">
    <text evidence="13">The light-harvesting complex (LHC) functions as a light receptor, it captures and delivers excitation energy to photosystems with which it is closely associated.</text>
</comment>
<protein>
    <recommendedName>
        <fullName evidence="13">Chlorophyll a-b binding protein, chloroplastic</fullName>
    </recommendedName>
</protein>
<accession>A0AA88QCE2</accession>
<keyword evidence="4 13" id="KW-0602">Photosynthesis</keyword>
<feature type="binding site" evidence="12">
    <location>
        <position position="142"/>
    </location>
    <ligand>
        <name>chlorophyll a</name>
        <dbReference type="ChEBI" id="CHEBI:58416"/>
        <label>1</label>
    </ligand>
</feature>
<keyword evidence="5 13" id="KW-0934">Plastid</keyword>
<keyword evidence="15" id="KW-1185">Reference proteome</keyword>
<comment type="similarity">
    <text evidence="13">Belongs to the light-harvesting chlorophyll a/b-binding (LHC) protein family.</text>
</comment>
<feature type="binding site" evidence="12">
    <location>
        <position position="132"/>
    </location>
    <ligand>
        <name>chlorophyll a</name>
        <dbReference type="ChEBI" id="CHEBI:58416"/>
        <label>1</label>
    </ligand>
</feature>
<dbReference type="PANTHER" id="PTHR21649">
    <property type="entry name" value="CHLOROPHYLL A/B BINDING PROTEIN"/>
    <property type="match status" value="1"/>
</dbReference>
<dbReference type="GO" id="GO:0009522">
    <property type="term" value="C:photosystem I"/>
    <property type="evidence" value="ECO:0007669"/>
    <property type="project" value="UniProtKB-KW"/>
</dbReference>
<keyword evidence="9 13" id="KW-0793">Thylakoid</keyword>
<evidence type="ECO:0000256" key="10">
    <source>
        <dbReference type="ARBA" id="ARBA00023136"/>
    </source>
</evidence>
<name>A0AA88QCE2_9ASTE</name>
<proteinExistence type="inferred from homology"/>
<evidence type="ECO:0000313" key="15">
    <source>
        <dbReference type="Proteomes" id="UP001187471"/>
    </source>
</evidence>
<keyword evidence="2 12" id="KW-0148">Chlorophyll</keyword>
<dbReference type="GO" id="GO:0009523">
    <property type="term" value="C:photosystem II"/>
    <property type="evidence" value="ECO:0007669"/>
    <property type="project" value="UniProtKB-KW"/>
</dbReference>
<keyword evidence="7" id="KW-1133">Transmembrane helix</keyword>
<evidence type="ECO:0000256" key="12">
    <source>
        <dbReference type="PIRSR" id="PIRSR601344-1"/>
    </source>
</evidence>
<feature type="binding site" description="axial binding residue" evidence="12">
    <location>
        <position position="57"/>
    </location>
    <ligand>
        <name>chlorophyll b</name>
        <dbReference type="ChEBI" id="CHEBI:61721"/>
        <label>1</label>
    </ligand>
    <ligandPart>
        <name>Mg</name>
        <dbReference type="ChEBI" id="CHEBI:25107"/>
    </ligandPart>
</feature>
<feature type="binding site" evidence="12">
    <location>
        <position position="160"/>
    </location>
    <ligand>
        <name>chlorophyll b</name>
        <dbReference type="ChEBI" id="CHEBI:61721"/>
        <label>3</label>
    </ligand>
</feature>
<evidence type="ECO:0000256" key="2">
    <source>
        <dbReference type="ARBA" id="ARBA00022494"/>
    </source>
</evidence>
<dbReference type="GO" id="GO:0009765">
    <property type="term" value="P:photosynthesis, light harvesting"/>
    <property type="evidence" value="ECO:0007669"/>
    <property type="project" value="InterPro"/>
</dbReference>
<keyword evidence="13" id="KW-0603">Photosystem I</keyword>
<dbReference type="Pfam" id="PF00504">
    <property type="entry name" value="Chloroa_b-bind"/>
    <property type="match status" value="1"/>
</dbReference>
<dbReference type="EMBL" id="JAVXUO010002994">
    <property type="protein sequence ID" value="KAK2967729.1"/>
    <property type="molecule type" value="Genomic_DNA"/>
</dbReference>
<keyword evidence="8 13" id="KW-0157">Chromophore</keyword>
<sequence length="205" mass="22324">MAAAIMALSSLSFARNMVQITRIASEIIGNGRVSMRKSVSKVVSSDIPWYGLDRVKYLGPFSGEAPSYLTGDYGWDTAGLSIDLETFAKNREIEVIHSKWAMLGDLGCVFPKLLARNDVKFGKAVCFKAGAQIFSEGGLDYLGNPSLIHAQSILAIWATQVILIGAVRATVLPDDHSARWLTHFTQAEASTPWALPMIPRPLLSL</sequence>
<evidence type="ECO:0000256" key="5">
    <source>
        <dbReference type="ARBA" id="ARBA00022640"/>
    </source>
</evidence>
<feature type="non-terminal residue" evidence="14">
    <location>
        <position position="205"/>
    </location>
</feature>
<gene>
    <name evidence="14" type="ORF">RJ640_012955</name>
</gene>
<dbReference type="Proteomes" id="UP001187471">
    <property type="component" value="Unassembled WGS sequence"/>
</dbReference>
<dbReference type="InterPro" id="IPR022796">
    <property type="entry name" value="Chloroa_b-bind"/>
</dbReference>
<evidence type="ECO:0000256" key="11">
    <source>
        <dbReference type="ARBA" id="ARBA00023276"/>
    </source>
</evidence>
<feature type="binding site" description="axial binding residue" evidence="12">
    <location>
        <position position="152"/>
    </location>
    <ligand>
        <name>chlorophyll b</name>
        <dbReference type="ChEBI" id="CHEBI:61721"/>
        <label>1</label>
    </ligand>
    <ligandPart>
        <name>Mg</name>
        <dbReference type="ChEBI" id="CHEBI:25107"/>
    </ligandPart>
</feature>
<evidence type="ECO:0000256" key="1">
    <source>
        <dbReference type="ARBA" id="ARBA00004454"/>
    </source>
</evidence>
<organism evidence="14 15">
    <name type="scientific">Escallonia rubra</name>
    <dbReference type="NCBI Taxonomy" id="112253"/>
    <lineage>
        <taxon>Eukaryota</taxon>
        <taxon>Viridiplantae</taxon>
        <taxon>Streptophyta</taxon>
        <taxon>Embryophyta</taxon>
        <taxon>Tracheophyta</taxon>
        <taxon>Spermatophyta</taxon>
        <taxon>Magnoliopsida</taxon>
        <taxon>eudicotyledons</taxon>
        <taxon>Gunneridae</taxon>
        <taxon>Pentapetalae</taxon>
        <taxon>asterids</taxon>
        <taxon>campanulids</taxon>
        <taxon>Escalloniales</taxon>
        <taxon>Escalloniaceae</taxon>
        <taxon>Escallonia</taxon>
    </lineage>
</organism>
<keyword evidence="10" id="KW-0472">Membrane</keyword>
<feature type="binding site" evidence="12">
    <location>
        <position position="97"/>
    </location>
    <ligand>
        <name>chlorophyll a</name>
        <dbReference type="ChEBI" id="CHEBI:58416"/>
        <label>1</label>
    </ligand>
</feature>
<feature type="binding site" evidence="12">
    <location>
        <position position="81"/>
    </location>
    <ligand>
        <name>chlorophyll a</name>
        <dbReference type="ChEBI" id="CHEBI:58416"/>
        <label>1</label>
    </ligand>
</feature>
<keyword evidence="3 13" id="KW-0150">Chloroplast</keyword>
<evidence type="ECO:0000256" key="9">
    <source>
        <dbReference type="ARBA" id="ARBA00023078"/>
    </source>
</evidence>
<dbReference type="InterPro" id="IPR001344">
    <property type="entry name" value="Chloro_AB-bd_pln"/>
</dbReference>
<feature type="binding site" evidence="12">
    <location>
        <position position="75"/>
    </location>
    <ligand>
        <name>chlorophyll a</name>
        <dbReference type="ChEBI" id="CHEBI:58416"/>
        <label>1</label>
    </ligand>
</feature>
<reference evidence="14" key="1">
    <citation type="submission" date="2022-12" db="EMBL/GenBank/DDBJ databases">
        <title>Draft genome assemblies for two species of Escallonia (Escalloniales).</title>
        <authorList>
            <person name="Chanderbali A."/>
            <person name="Dervinis C."/>
            <person name="Anghel I."/>
            <person name="Soltis D."/>
            <person name="Soltis P."/>
            <person name="Zapata F."/>
        </authorList>
    </citation>
    <scope>NUCLEOTIDE SEQUENCE</scope>
    <source>
        <strain evidence="14">UCBG92.1500</strain>
        <tissue evidence="14">Leaf</tissue>
    </source>
</reference>
<keyword evidence="6" id="KW-0812">Transmembrane</keyword>
<dbReference type="AlphaFoldDB" id="A0AA88QCE2"/>
<evidence type="ECO:0000256" key="8">
    <source>
        <dbReference type="ARBA" id="ARBA00022991"/>
    </source>
</evidence>
<comment type="caution">
    <text evidence="14">The sequence shown here is derived from an EMBL/GenBank/DDBJ whole genome shotgun (WGS) entry which is preliminary data.</text>
</comment>
<evidence type="ECO:0000256" key="13">
    <source>
        <dbReference type="RuleBase" id="RU363080"/>
    </source>
</evidence>
<dbReference type="GO" id="GO:0016168">
    <property type="term" value="F:chlorophyll binding"/>
    <property type="evidence" value="ECO:0007669"/>
    <property type="project" value="UniProtKB-KW"/>
</dbReference>